<proteinExistence type="predicted"/>
<evidence type="ECO:0008006" key="3">
    <source>
        <dbReference type="Google" id="ProtNLM"/>
    </source>
</evidence>
<gene>
    <name evidence="1" type="ORF">MARI151_20874</name>
</gene>
<evidence type="ECO:0000313" key="1">
    <source>
        <dbReference type="EMBL" id="VXB55236.1"/>
    </source>
</evidence>
<sequence>MECAFIIVGLFFNSILVSRNICAIVHIYDCCKTFAFLIKPSLIWKTRIFLHLNEIVSKMEHCSLNCRPKHKSYPMKYQIISKALLLFLIISVLSCDSEDTLESPELSLSEKLIGEWTLTNYYSDLYFHAREEGRIEKIVPEETDYGIEFTSNQNEIILSGFLRYTWDEYEIADGEKVITYQATNFMDSEHGEGYHTGNWKIENDLLICTDVSSQEGIEYSTISSIEFSGDNLKLTLENSQFGTHLEGETIIEYIRK</sequence>
<accession>A0A653RJK9</accession>
<evidence type="ECO:0000313" key="2">
    <source>
        <dbReference type="Proteomes" id="UP000430202"/>
    </source>
</evidence>
<organism evidence="1 2">
    <name type="scientific">Maribacter litoralis</name>
    <dbReference type="NCBI Taxonomy" id="2059726"/>
    <lineage>
        <taxon>Bacteria</taxon>
        <taxon>Pseudomonadati</taxon>
        <taxon>Bacteroidota</taxon>
        <taxon>Flavobacteriia</taxon>
        <taxon>Flavobacteriales</taxon>
        <taxon>Flavobacteriaceae</taxon>
        <taxon>Maribacter</taxon>
    </lineage>
</organism>
<name>A0A653RJK9_9FLAO</name>
<keyword evidence="2" id="KW-1185">Reference proteome</keyword>
<protein>
    <recommendedName>
        <fullName evidence="3">Lipocalin-like domain-containing protein</fullName>
    </recommendedName>
</protein>
<reference evidence="1 2" key="1">
    <citation type="submission" date="2019-10" db="EMBL/GenBank/DDBJ databases">
        <authorList>
            <person name="Karimi E."/>
        </authorList>
    </citation>
    <scope>NUCLEOTIDE SEQUENCE [LARGE SCALE GENOMIC DNA]</scope>
    <source>
        <strain evidence="1">Maribacter sp. 151</strain>
    </source>
</reference>
<dbReference type="AlphaFoldDB" id="A0A653RJK9"/>
<dbReference type="EMBL" id="CABWLR010000002">
    <property type="protein sequence ID" value="VXB55236.1"/>
    <property type="molecule type" value="Genomic_DNA"/>
</dbReference>
<dbReference type="Proteomes" id="UP000430202">
    <property type="component" value="Unassembled WGS sequence"/>
</dbReference>